<accession>A0A395HJ17</accession>
<evidence type="ECO:0000313" key="1">
    <source>
        <dbReference type="EMBL" id="RAL07911.1"/>
    </source>
</evidence>
<protein>
    <submittedName>
        <fullName evidence="1">Uncharacterized protein</fullName>
    </submittedName>
</protein>
<dbReference type="AlphaFoldDB" id="A0A395HJ17"/>
<dbReference type="Proteomes" id="UP000248961">
    <property type="component" value="Unassembled WGS sequence"/>
</dbReference>
<dbReference type="RefSeq" id="XP_025547065.1">
    <property type="nucleotide sequence ID" value="XM_025698654.1"/>
</dbReference>
<reference evidence="1 2" key="1">
    <citation type="submission" date="2018-02" db="EMBL/GenBank/DDBJ databases">
        <title>The genomes of Aspergillus section Nigri reveals drivers in fungal speciation.</title>
        <authorList>
            <consortium name="DOE Joint Genome Institute"/>
            <person name="Vesth T.C."/>
            <person name="Nybo J."/>
            <person name="Theobald S."/>
            <person name="Brandl J."/>
            <person name="Frisvad J.C."/>
            <person name="Nielsen K.F."/>
            <person name="Lyhne E.K."/>
            <person name="Kogle M.E."/>
            <person name="Kuo A."/>
            <person name="Riley R."/>
            <person name="Clum A."/>
            <person name="Nolan M."/>
            <person name="Lipzen A."/>
            <person name="Salamov A."/>
            <person name="Henrissat B."/>
            <person name="Wiebenga A."/>
            <person name="De vries R.P."/>
            <person name="Grigoriev I.V."/>
            <person name="Mortensen U.H."/>
            <person name="Andersen M.R."/>
            <person name="Baker S.E."/>
        </authorList>
    </citation>
    <scope>NUCLEOTIDE SEQUENCE [LARGE SCALE GENOMIC DNA]</scope>
    <source>
        <strain evidence="1 2">CBS 101889</strain>
    </source>
</reference>
<dbReference type="EMBL" id="KZ824322">
    <property type="protein sequence ID" value="RAL07911.1"/>
    <property type="molecule type" value="Genomic_DNA"/>
</dbReference>
<keyword evidence="2" id="KW-1185">Reference proteome</keyword>
<name>A0A395HJ17_ASPHC</name>
<proteinExistence type="predicted"/>
<evidence type="ECO:0000313" key="2">
    <source>
        <dbReference type="Proteomes" id="UP000248961"/>
    </source>
</evidence>
<gene>
    <name evidence="1" type="ORF">BO97DRAFT_446502</name>
</gene>
<dbReference type="OrthoDB" id="3800738at2759"/>
<dbReference type="VEuPathDB" id="FungiDB:BO97DRAFT_446502"/>
<organism evidence="1 2">
    <name type="scientific">Aspergillus homomorphus (strain CBS 101889)</name>
    <dbReference type="NCBI Taxonomy" id="1450537"/>
    <lineage>
        <taxon>Eukaryota</taxon>
        <taxon>Fungi</taxon>
        <taxon>Dikarya</taxon>
        <taxon>Ascomycota</taxon>
        <taxon>Pezizomycotina</taxon>
        <taxon>Eurotiomycetes</taxon>
        <taxon>Eurotiomycetidae</taxon>
        <taxon>Eurotiales</taxon>
        <taxon>Aspergillaceae</taxon>
        <taxon>Aspergillus</taxon>
        <taxon>Aspergillus subgen. Circumdati</taxon>
    </lineage>
</organism>
<dbReference type="STRING" id="1450537.A0A395HJ17"/>
<dbReference type="GeneID" id="37202943"/>
<sequence length="113" mass="13064">MATAQSSALATVEILESILLHLDIQFILTSAQRKSERKEETGPYGVTSRWDLDDPAQKACFTRRTASWRRMLVRQPPILGAIFFKHTPYDKTKIDRIDLCLRPIPFMRWSSVK</sequence>